<feature type="domain" description="Carrier" evidence="16">
    <location>
        <begin position="1634"/>
        <end position="1709"/>
    </location>
</feature>
<evidence type="ECO:0000256" key="1">
    <source>
        <dbReference type="ARBA" id="ARBA00001957"/>
    </source>
</evidence>
<evidence type="ECO:0000256" key="5">
    <source>
        <dbReference type="ARBA" id="ARBA00022737"/>
    </source>
</evidence>
<comment type="cofactor">
    <cofactor evidence="1">
        <name>pantetheine 4'-phosphate</name>
        <dbReference type="ChEBI" id="CHEBI:47942"/>
    </cofactor>
</comment>
<dbReference type="CDD" id="cd08956">
    <property type="entry name" value="KR_3_FAS_SDR_x"/>
    <property type="match status" value="2"/>
</dbReference>
<gene>
    <name evidence="19" type="ORF">BJ970_006347</name>
</gene>
<evidence type="ECO:0000259" key="17">
    <source>
        <dbReference type="PROSITE" id="PS52004"/>
    </source>
</evidence>
<dbReference type="InterPro" id="IPR006162">
    <property type="entry name" value="Ppantetheine_attach_site"/>
</dbReference>
<dbReference type="Pfam" id="PF02801">
    <property type="entry name" value="Ketoacyl-synt_C"/>
    <property type="match status" value="2"/>
</dbReference>
<dbReference type="Pfam" id="PF00698">
    <property type="entry name" value="Acyl_transf_1"/>
    <property type="match status" value="2"/>
</dbReference>
<keyword evidence="4 19" id="KW-0808">Transferase</keyword>
<feature type="region of interest" description="Disordered" evidence="15">
    <location>
        <begin position="3731"/>
        <end position="3753"/>
    </location>
</feature>
<feature type="active site" description="Proton acceptor; for dehydratase activity" evidence="14">
    <location>
        <position position="937"/>
    </location>
</feature>
<dbReference type="InterPro" id="IPR016039">
    <property type="entry name" value="Thiolase-like"/>
</dbReference>
<dbReference type="SUPFAM" id="SSF55048">
    <property type="entry name" value="Probable ACP-binding domain of malonyl-CoA ACP transacylase"/>
    <property type="match status" value="2"/>
</dbReference>
<dbReference type="InterPro" id="IPR020841">
    <property type="entry name" value="PKS_Beta-ketoAc_synthase_dom"/>
</dbReference>
<evidence type="ECO:0000259" key="18">
    <source>
        <dbReference type="PROSITE" id="PS52019"/>
    </source>
</evidence>
<evidence type="ECO:0000256" key="6">
    <source>
        <dbReference type="ARBA" id="ARBA00023194"/>
    </source>
</evidence>
<feature type="domain" description="PKS/mFAS DH" evidence="18">
    <location>
        <begin position="905"/>
        <end position="1178"/>
    </location>
</feature>
<name>A0A840QIM5_9PSEU</name>
<dbReference type="InterPro" id="IPR001031">
    <property type="entry name" value="Thioesterase"/>
</dbReference>
<evidence type="ECO:0000313" key="20">
    <source>
        <dbReference type="Proteomes" id="UP000584374"/>
    </source>
</evidence>
<dbReference type="Gene3D" id="3.40.47.10">
    <property type="match status" value="2"/>
</dbReference>
<dbReference type="CDD" id="cd00833">
    <property type="entry name" value="PKS"/>
    <property type="match status" value="2"/>
</dbReference>
<dbReference type="Pfam" id="PF08659">
    <property type="entry name" value="KR"/>
    <property type="match status" value="2"/>
</dbReference>
<dbReference type="GO" id="GO:0033068">
    <property type="term" value="P:macrolide biosynthetic process"/>
    <property type="evidence" value="ECO:0007669"/>
    <property type="project" value="UniProtKB-ARBA"/>
</dbReference>
<dbReference type="InterPro" id="IPR015083">
    <property type="entry name" value="NorB/c/GfsB-D-like_docking"/>
</dbReference>
<evidence type="ECO:0000256" key="11">
    <source>
        <dbReference type="ARBA" id="ARBA00060622"/>
    </source>
</evidence>
<evidence type="ECO:0000256" key="14">
    <source>
        <dbReference type="PROSITE-ProRule" id="PRU01363"/>
    </source>
</evidence>
<dbReference type="EC" id="2.3.1.94" evidence="13"/>
<dbReference type="SUPFAM" id="SSF53474">
    <property type="entry name" value="alpha/beta-Hydrolases"/>
    <property type="match status" value="1"/>
</dbReference>
<dbReference type="PROSITE" id="PS00012">
    <property type="entry name" value="PHOSPHOPANTETHEINE"/>
    <property type="match status" value="1"/>
</dbReference>
<dbReference type="SMART" id="SM00826">
    <property type="entry name" value="PKS_DH"/>
    <property type="match status" value="2"/>
</dbReference>
<dbReference type="InterPro" id="IPR001227">
    <property type="entry name" value="Ac_transferase_dom_sf"/>
</dbReference>
<evidence type="ECO:0000256" key="13">
    <source>
        <dbReference type="ARBA" id="ARBA00066981"/>
    </source>
</evidence>
<dbReference type="SUPFAM" id="SSF47336">
    <property type="entry name" value="ACP-like"/>
    <property type="match status" value="1"/>
</dbReference>
<dbReference type="InterPro" id="IPR009081">
    <property type="entry name" value="PP-bd_ACP"/>
</dbReference>
<dbReference type="InterPro" id="IPR018201">
    <property type="entry name" value="Ketoacyl_synth_AS"/>
</dbReference>
<dbReference type="GO" id="GO:0004315">
    <property type="term" value="F:3-oxoacyl-[acyl-carrier-protein] synthase activity"/>
    <property type="evidence" value="ECO:0007669"/>
    <property type="project" value="InterPro"/>
</dbReference>
<organism evidence="19 20">
    <name type="scientific">Saccharopolyspora phatthalungensis</name>
    <dbReference type="NCBI Taxonomy" id="664693"/>
    <lineage>
        <taxon>Bacteria</taxon>
        <taxon>Bacillati</taxon>
        <taxon>Actinomycetota</taxon>
        <taxon>Actinomycetes</taxon>
        <taxon>Pseudonocardiales</taxon>
        <taxon>Pseudonocardiaceae</taxon>
        <taxon>Saccharopolyspora</taxon>
    </lineage>
</organism>
<dbReference type="InterPro" id="IPR020802">
    <property type="entry name" value="TesA-like"/>
</dbReference>
<keyword evidence="5" id="KW-0677">Repeat</keyword>
<dbReference type="EMBL" id="JACHIW010000002">
    <property type="protein sequence ID" value="MBB5158748.1"/>
    <property type="molecule type" value="Genomic_DNA"/>
</dbReference>
<dbReference type="GO" id="GO:0004312">
    <property type="term" value="F:fatty acid synthase activity"/>
    <property type="evidence" value="ECO:0007669"/>
    <property type="project" value="TreeGrafter"/>
</dbReference>
<dbReference type="InterPro" id="IPR042104">
    <property type="entry name" value="PKS_dehydratase_sf"/>
</dbReference>
<dbReference type="InterPro" id="IPR029058">
    <property type="entry name" value="AB_hydrolase_fold"/>
</dbReference>
<reference evidence="19 20" key="1">
    <citation type="submission" date="2020-08" db="EMBL/GenBank/DDBJ databases">
        <title>Sequencing the genomes of 1000 actinobacteria strains.</title>
        <authorList>
            <person name="Klenk H.-P."/>
        </authorList>
    </citation>
    <scope>NUCLEOTIDE SEQUENCE [LARGE SCALE GENOMIC DNA]</scope>
    <source>
        <strain evidence="19 20">DSM 45584</strain>
    </source>
</reference>
<dbReference type="FunFam" id="3.40.366.10:FF:000002">
    <property type="entry name" value="Probable polyketide synthase 2"/>
    <property type="match status" value="1"/>
</dbReference>
<dbReference type="Gene3D" id="3.40.366.10">
    <property type="entry name" value="Malonyl-Coenzyme A Acyl Carrier Protein, domain 2"/>
    <property type="match status" value="2"/>
</dbReference>
<dbReference type="InterPro" id="IPR049552">
    <property type="entry name" value="PKS_DH_N"/>
</dbReference>
<dbReference type="PANTHER" id="PTHR43775">
    <property type="entry name" value="FATTY ACID SYNTHASE"/>
    <property type="match status" value="1"/>
</dbReference>
<dbReference type="SMART" id="SM00822">
    <property type="entry name" value="PKS_KR"/>
    <property type="match status" value="2"/>
</dbReference>
<accession>A0A840QIM5</accession>
<dbReference type="FunFam" id="3.40.47.10:FF:000019">
    <property type="entry name" value="Polyketide synthase type I"/>
    <property type="match status" value="2"/>
</dbReference>
<feature type="domain" description="Ketosynthase family 3 (KS3)" evidence="17">
    <location>
        <begin position="1727"/>
        <end position="2151"/>
    </location>
</feature>
<dbReference type="Pfam" id="PF08990">
    <property type="entry name" value="Docking"/>
    <property type="match status" value="1"/>
</dbReference>
<comment type="function">
    <text evidence="10">Involved in the biosynthesis of antibiotic erythromycin via the biosynthesis of its aglycone precursor, 6-deoxyerythronolide B (6-dEB).</text>
</comment>
<protein>
    <recommendedName>
        <fullName evidence="13">6-deoxyerythronolide-B synthase</fullName>
        <ecNumber evidence="13">2.3.1.94</ecNumber>
    </recommendedName>
</protein>
<comment type="subunit">
    <text evidence="12">Homodimer. Erythronolide synthase is composed of EryAI, EryAII and EryAIII multimodular (2 modules) polypeptides each coding for a functional synthase subunit which participates in 2 of the six FAS-like elongation steps required for formation of the polyketide. Module 1, 2, 3, 4, 5, and 6 participating in biosynthesis steps 1, 2, 3, 4, 5, and 6, respectively.</text>
</comment>
<evidence type="ECO:0000313" key="19">
    <source>
        <dbReference type="EMBL" id="MBB5158748.1"/>
    </source>
</evidence>
<evidence type="ECO:0000256" key="12">
    <source>
        <dbReference type="ARBA" id="ARBA00063272"/>
    </source>
</evidence>
<dbReference type="Gene3D" id="3.40.50.1820">
    <property type="entry name" value="alpha/beta hydrolase"/>
    <property type="match status" value="1"/>
</dbReference>
<dbReference type="InterPro" id="IPR014031">
    <property type="entry name" value="Ketoacyl_synth_C"/>
</dbReference>
<dbReference type="Pfam" id="PF00975">
    <property type="entry name" value="Thioesterase"/>
    <property type="match status" value="1"/>
</dbReference>
<dbReference type="GO" id="GO:0047879">
    <property type="term" value="F:erythronolide synthase activity"/>
    <property type="evidence" value="ECO:0007669"/>
    <property type="project" value="UniProtKB-EC"/>
</dbReference>
<evidence type="ECO:0000256" key="2">
    <source>
        <dbReference type="ARBA" id="ARBA00022450"/>
    </source>
</evidence>
<evidence type="ECO:0000259" key="16">
    <source>
        <dbReference type="PROSITE" id="PS50075"/>
    </source>
</evidence>
<feature type="compositionally biased region" description="Basic and acidic residues" evidence="15">
    <location>
        <begin position="3740"/>
        <end position="3753"/>
    </location>
</feature>
<comment type="catalytic activity">
    <reaction evidence="9">
        <text>6 (S)-methylmalonyl-CoA + propanoyl-CoA + 6 NADPH + 12 H(+) = 6-deoxyerythronolide B + 6 CO2 + 6 NADP(+) + 7 CoA + H2O</text>
        <dbReference type="Rhea" id="RHEA:23068"/>
        <dbReference type="ChEBI" id="CHEBI:15377"/>
        <dbReference type="ChEBI" id="CHEBI:15378"/>
        <dbReference type="ChEBI" id="CHEBI:16089"/>
        <dbReference type="ChEBI" id="CHEBI:16526"/>
        <dbReference type="ChEBI" id="CHEBI:57287"/>
        <dbReference type="ChEBI" id="CHEBI:57327"/>
        <dbReference type="ChEBI" id="CHEBI:57392"/>
        <dbReference type="ChEBI" id="CHEBI:57783"/>
        <dbReference type="ChEBI" id="CHEBI:58349"/>
        <dbReference type="EC" id="2.3.1.94"/>
    </reaction>
</comment>
<dbReference type="FunFam" id="1.10.1200.10:FF:000007">
    <property type="entry name" value="Probable polyketide synthase pks17"/>
    <property type="match status" value="2"/>
</dbReference>
<dbReference type="SMART" id="SM00824">
    <property type="entry name" value="PKS_TE"/>
    <property type="match status" value="1"/>
</dbReference>
<evidence type="ECO:0000256" key="8">
    <source>
        <dbReference type="ARBA" id="ARBA00023315"/>
    </source>
</evidence>
<comment type="pathway">
    <text evidence="11">Antibiotic biosynthesis; erythromycin biosynthesis.</text>
</comment>
<proteinExistence type="predicted"/>
<feature type="active site" description="Proton donor; for dehydratase activity" evidence="14">
    <location>
        <position position="1102"/>
    </location>
</feature>
<dbReference type="Pfam" id="PF00550">
    <property type="entry name" value="PP-binding"/>
    <property type="match status" value="2"/>
</dbReference>
<feature type="region of interest" description="C-terminal hotdog fold" evidence="14">
    <location>
        <begin position="1041"/>
        <end position="1178"/>
    </location>
</feature>
<dbReference type="InterPro" id="IPR055123">
    <property type="entry name" value="SpnB-like_Rossmann"/>
</dbReference>
<dbReference type="RefSeq" id="WP_184730708.1">
    <property type="nucleotide sequence ID" value="NZ_JACHIW010000002.1"/>
</dbReference>
<dbReference type="Gene3D" id="3.30.70.3290">
    <property type="match status" value="2"/>
</dbReference>
<dbReference type="InterPro" id="IPR036291">
    <property type="entry name" value="NAD(P)-bd_dom_sf"/>
</dbReference>
<keyword evidence="3" id="KW-0597">Phosphoprotein</keyword>
<dbReference type="InterPro" id="IPR016036">
    <property type="entry name" value="Malonyl_transacylase_ACP-bd"/>
</dbReference>
<dbReference type="PROSITE" id="PS50075">
    <property type="entry name" value="CARRIER"/>
    <property type="match status" value="2"/>
</dbReference>
<dbReference type="PANTHER" id="PTHR43775:SF51">
    <property type="entry name" value="INACTIVE PHENOLPHTHIOCEROL SYNTHESIS POLYKETIDE SYNTHASE TYPE I PKS1-RELATED"/>
    <property type="match status" value="1"/>
</dbReference>
<dbReference type="InterPro" id="IPR036736">
    <property type="entry name" value="ACP-like_sf"/>
</dbReference>
<dbReference type="Pfam" id="PF22953">
    <property type="entry name" value="SpnB_Rossmann"/>
    <property type="match status" value="2"/>
</dbReference>
<feature type="active site" description="Proton acceptor; for dehydratase activity" evidence="14">
    <location>
        <position position="2646"/>
    </location>
</feature>
<dbReference type="Gene3D" id="3.10.129.110">
    <property type="entry name" value="Polyketide synthase dehydratase"/>
    <property type="match status" value="2"/>
</dbReference>
<dbReference type="InterPro" id="IPR050091">
    <property type="entry name" value="PKS_NRPS_Biosynth_Enz"/>
</dbReference>
<feature type="domain" description="Ketosynthase family 3 (KS3)" evidence="17">
    <location>
        <begin position="32"/>
        <end position="446"/>
    </location>
</feature>
<dbReference type="InterPro" id="IPR049551">
    <property type="entry name" value="PKS_DH_C"/>
</dbReference>
<dbReference type="InterPro" id="IPR014030">
    <property type="entry name" value="Ketoacyl_synth_N"/>
</dbReference>
<dbReference type="Proteomes" id="UP000584374">
    <property type="component" value="Unassembled WGS sequence"/>
</dbReference>
<feature type="active site" description="Proton donor; for dehydratase activity" evidence="14">
    <location>
        <position position="2815"/>
    </location>
</feature>
<dbReference type="PROSITE" id="PS52004">
    <property type="entry name" value="KS3_2"/>
    <property type="match status" value="2"/>
</dbReference>
<evidence type="ECO:0000256" key="3">
    <source>
        <dbReference type="ARBA" id="ARBA00022553"/>
    </source>
</evidence>
<dbReference type="Pfam" id="PF21089">
    <property type="entry name" value="PKS_DH_N"/>
    <property type="match status" value="2"/>
</dbReference>
<feature type="region of interest" description="N-terminal hotdog fold" evidence="14">
    <location>
        <begin position="2614"/>
        <end position="2741"/>
    </location>
</feature>
<dbReference type="InterPro" id="IPR032821">
    <property type="entry name" value="PKS_assoc"/>
</dbReference>
<keyword evidence="8" id="KW-0012">Acyltransferase</keyword>
<evidence type="ECO:0000256" key="15">
    <source>
        <dbReference type="SAM" id="MobiDB-lite"/>
    </source>
</evidence>
<dbReference type="InterPro" id="IPR049900">
    <property type="entry name" value="PKS_mFAS_DH"/>
</dbReference>
<evidence type="ECO:0000256" key="9">
    <source>
        <dbReference type="ARBA" id="ARBA00052442"/>
    </source>
</evidence>
<dbReference type="GO" id="GO:0006633">
    <property type="term" value="P:fatty acid biosynthetic process"/>
    <property type="evidence" value="ECO:0007669"/>
    <property type="project" value="InterPro"/>
</dbReference>
<feature type="domain" description="PKS/mFAS DH" evidence="18">
    <location>
        <begin position="2614"/>
        <end position="2891"/>
    </location>
</feature>
<dbReference type="SMART" id="SM00825">
    <property type="entry name" value="PKS_KS"/>
    <property type="match status" value="2"/>
</dbReference>
<dbReference type="InterPro" id="IPR014043">
    <property type="entry name" value="Acyl_transferase_dom"/>
</dbReference>
<dbReference type="InterPro" id="IPR013968">
    <property type="entry name" value="PKS_KR"/>
</dbReference>
<dbReference type="InterPro" id="IPR020806">
    <property type="entry name" value="PKS_PP-bd"/>
</dbReference>
<sequence>MNEEKTLQYLKRLTTELRDTKQRLRCAEERDREPIAVIGMACRFPGGVRAPEQLWRLVAAEQDAIDEFPRDRGWDLASITSDTHEGGFLYDAAEFDADFFGISPREALAMDPQQRLLLETSWEAVERSGIVPGSLRGSRTGVFVGVMYHDYASRLPAIPEVVQGYLGTGNSGSIASGRLAYTLGLEGPAVTIDTACSSSLVALHLACRALRRSECSAALVGGATVMASPAPFVDFSRQQGLAPDGRCKAFSSTADGTGWAEGAGMLLVERLSDAQRNGHPVLAIIRGSAVNQDGASNGLTAPNGPSQQRVIRDALVDAGLRADQVDAVEAHGTGTRLGDPIEAQALLATYGQNRETPLWLGSIKSNLGHTQAAAGIAGIIKMVQAMHQGILPRTLHIAEPTPEVDWESGAVSLLTEKVPWPQRVPRRAAVSSFGFSGTNAHVILEQAPDAADSPAEPVVTPPVVPWVLSARTETDLRAQAAQLAEHLTDEAPVLDVGYSLGTARTAFDERAVLLAGSTAERRRALSAFAAGEAPAAVLTGRAGEGGLAMVFSGQGSQRLGMGRELYETFPVFADAFDAVCAEIDPHLPHPLANVVFGTDGEPINRTQYAQPALFAIEVAICRLWQHWGIQPSIVAGHSVGEIAAAHIAGVLSLTDAATLVCARGRLMQSLPPGGAMVAIDATEDDVLKLLAGNADKVGIAAINGPNSLVLSGDHATLTSIAGSLRAAGNRVTWLRVSHAFHSPLIDPVLPEFRDIAAALNYSSPTLPMVSTVTGQLVDDDTLSQPEYWVRHARHTVRFAEAITALSHHATTFLEVGPSASLTPHLPDDALSSLRHNDAESAALATALGKLITRASLPDWRNLYANSGACTTALPTYPFARKRYWLESAESAATDVSAAGLLGSDHPLLTAAVGLAEGDRMLLTGSLSLTSHPWLADHTVLDRVVVPGAALVELALHAGQQAGHPHLAELTLGAPLVLTDSALHVQTLLGEPDGDGGRPVSIFTREADASFDQPWTKHAEGRLTGQTPQPAEMLTQWPPTGTVPLDINGFYGSDGPADLRYGPAFQGLRGAWQRDGEIFADVALGDDQLADADRFALHPALLDSALHAIGLSTQPGEHSSIPFSWTDVSLHAVNARELRVRISPAGPDAVSLVLADQTGRPVLTVARLHLRPIPEEGLPSAATRSLYRVSWVPLPDLDRPTPPGRWAAITTDAQFAGQADEYGDLSELGRAIDDGKPVPEVVLVPFVPPEGDTEDKAERAAVKALELAQQWLADDRFAASRLALITRSALLLDSDTAADVPAALANAAVWGLMRSAQSEHPDRFLLVDLDDTDASPLRPIATALACGEPQIALRNGTTHTPRLTHTTPPHHTPPNWTHDTILITGATGALGTLITHHLIHTHQPHHLHLLSRNPPHNPPTTINNTHLTHHTCDLTNPHHITHTLNTIPPPTIIIHCAGTLHDATLTHQTPHHLHHTFTPKTTAAHHLHTHTHPNTTHIHFSSAAATLGTPGQANYAAANAYLDALAHHHPNTTTIAWGPWNTGMTGDLDALPAGIRALTEEEGLRLFDAALASGESVVLPMHLDARALAASRGGAVPALLRKLVPTTPRRAAQGEPDASTLADRLHRMSEVEQDDTLLGLVRGQVAGVLGHTDPDSVEPARAFGDFGFDSLTSVEFRNRLNSATGLRLPATLVFDHPTPIALARHLRTQLLGAPERAVESISVRSADDDPIVIIGMACRYPGGVDNPEELWRLVATGADAISPFPTDRGWDEARIYDPDGESPGSSYVREGGFLHNAAEFDPALFGISPREAHAMDPQQRLLLETTWEALERATIDPTSLHGTRTGVFAGVMYSDYATRFSDDTTHSSGNLGNGSAPSIASGRISYAFGLQGPAITIDTACSSSLVALHLAAQSLRNGECDLALAGGVTVMATPAAFIEFSRQRGLSADGRCKAFSSTADGTGWGEGIGIVLLERLSDAHRNHHPVLAVVRGSAINQDGASNGLTAPNGPSQQRVIRQALANAGLAPSEVDAVEAHGTGTRLGDPIEAQALLATYGHNRQTPLWLGSIKSNIGHTQAAAGIAGIIKMIQAMHHGTLPQTLHIDQPTPEVDWNTGAIELLTQNQQWPDTGRPRRAAISSFGISGTNAHVILEQPPAETAPAQPPRSENPVAHPAAVPWLLSAHTKSALRAQAARLAERLTDDDSILDVGYSLATTRAALAERAVIVTSDLAQGAQALAALAQGTDHPDLHTGRAAENSLAMVFSGQGSQRHRMGHQLYETYPAFADAFDTACAAIDPHLPRPLRDAVFGEDPELINQTQYAQPALFAYQTALYQLWRYWGVQPTILAGHSIGEITAAHTAGALSLSDAAALICARGRLMQSLPPGGAMVAITASENAIAAYHTGHENAVSVAAINSPTSLVLSGDRSALATITESLRDNGHRTTWLRVSHAFHSPLMESILAEFRDTAAKLKAQPATVPIVSTRTGQLIDDTTLANPDHWVQHARHTVQFARAASTLNTHATTFLEIGPANTLTPHLPNTAVASQRHDQPEAAALTTALGQLVAHGISPDWQNHYAQSGARATPLPTYPFQHARYWLHHHPTPADPHTIGLDRTHHPLLDAVAGTPDADAVVFSGRVSLAAHPWLADHAVGDQILLPGTAFVDLALHAGAHLGNDVLDDLTLETPLVIPERGAVDIQLTVGAADTAGRRTARIHSRESHGRASDEHPWVRNATAVLRHAEEDVSEESAEHWPPPGAVPLGLDAVYEELAEKGLRYGPAFRGLRAAWRRADDLYVEVSLPEDLADTGGRHVVHPALLDSVLHAVGLGDFAETGAALPFAWRGVRVATPGAHALRGRLESTGGSGISLHLSGVDGRSVGRVAELTLRPVEAMATVHRSLFAVEWRKLGAAGAVTPAAGWAVVGEGETSLSRALRDSGTPVESYPDLAKLSETVAESGAAVERVFVPRTEPHTVGGIPALANRLVTGTVELLRDWLANEHFRSAQLVLVTRGATGPHPHPAYASIWGLVRAAQAEHPGRLTLIDLDPEAPEISWPELAAVLASGEPEAALQQGAVRVPRLVPAAAAETSAVDLTDGTVLITGASGALGRTVARHLVLTRGVRDLLLISRSGNAGLGMTTFVDELASAGAHVTSAACDAADRCAVASLLDTIPEDRPLRAVVHCAGVLDDGVLGSLTAERLARVLRPKVDAAWHLHELTEDLDLAAFVLFSSAAGTLGSAGQGAYAAGNTFLDALAAHRRAKGLAGLSLAWGPWDVEGGMAADRHRLERGGVVPFSPAEGLALLDVALARPEPVLVPVRVDTSVLRAAADREALPRIWHGLVRPKPRTSRRHEATENRDPRELRTRLADLAVDEREEALLDLLRGEVAAVLGYRDAEEVGVDRAFTELGFDSLTAVELRNRLERVTGLRLPGTVVFDHPTPPALARFLWNELDDGARAEHSTAVDTLGAYFRQACEQGRIEEGMELVRHAARLRAAFHSPDELRQRPHPVPLARGPRTPTLLCFPAVVAMSGAHQYARFAAALQDSRDTVVLPEPGFLAGEQLPGSVDALVESQAQAALDHANGAPVALLGYSSGGWIAHAVAERLERWGQPANAVILVDTYLPLEMNPRLQKAFTGGLFSRREQFVSMDHVSLTAMGGYFEVFGDWEPRSINTPALFVRARDPLPDETGAPLAESDWGPTWSLCDARAEAPGDHFTIMEEHAGTTARTVDAWLTDLPAPDGPHPMAHDRTARREGERE</sequence>
<keyword evidence="20" id="KW-1185">Reference proteome</keyword>
<keyword evidence="2" id="KW-0596">Phosphopantetheine</keyword>
<dbReference type="InterPro" id="IPR057326">
    <property type="entry name" value="KR_dom"/>
</dbReference>
<dbReference type="Pfam" id="PF00109">
    <property type="entry name" value="ketoacyl-synt"/>
    <property type="match status" value="2"/>
</dbReference>
<dbReference type="InterPro" id="IPR016035">
    <property type="entry name" value="Acyl_Trfase/lysoPLipase"/>
</dbReference>
<evidence type="ECO:0000256" key="4">
    <source>
        <dbReference type="ARBA" id="ARBA00022679"/>
    </source>
</evidence>
<dbReference type="Pfam" id="PF14765">
    <property type="entry name" value="PS-DH"/>
    <property type="match status" value="2"/>
</dbReference>
<feature type="region of interest" description="C-terminal hotdog fold" evidence="14">
    <location>
        <begin position="2754"/>
        <end position="2891"/>
    </location>
</feature>
<evidence type="ECO:0000256" key="7">
    <source>
        <dbReference type="ARBA" id="ARBA00023268"/>
    </source>
</evidence>
<dbReference type="Gene3D" id="3.40.50.720">
    <property type="entry name" value="NAD(P)-binding Rossmann-like Domain"/>
    <property type="match status" value="2"/>
</dbReference>
<keyword evidence="7" id="KW-0511">Multifunctional enzyme</keyword>
<dbReference type="SUPFAM" id="SSF53901">
    <property type="entry name" value="Thiolase-like"/>
    <property type="match status" value="2"/>
</dbReference>
<dbReference type="SMART" id="SM01294">
    <property type="entry name" value="PKS_PP_betabranch"/>
    <property type="match status" value="2"/>
</dbReference>
<evidence type="ECO:0000256" key="10">
    <source>
        <dbReference type="ARBA" id="ARBA00060158"/>
    </source>
</evidence>
<comment type="caution">
    <text evidence="19">The sequence shown here is derived from an EMBL/GenBank/DDBJ whole genome shotgun (WGS) entry which is preliminary data.</text>
</comment>
<feature type="domain" description="Carrier" evidence="16">
    <location>
        <begin position="3371"/>
        <end position="3446"/>
    </location>
</feature>
<feature type="region of interest" description="N-terminal hotdog fold" evidence="14">
    <location>
        <begin position="905"/>
        <end position="1029"/>
    </location>
</feature>
<dbReference type="SMART" id="SM00827">
    <property type="entry name" value="PKS_AT"/>
    <property type="match status" value="2"/>
</dbReference>
<dbReference type="GO" id="GO:0031177">
    <property type="term" value="F:phosphopantetheine binding"/>
    <property type="evidence" value="ECO:0007669"/>
    <property type="project" value="InterPro"/>
</dbReference>
<dbReference type="SMART" id="SM00823">
    <property type="entry name" value="PKS_PP"/>
    <property type="match status" value="2"/>
</dbReference>
<dbReference type="PROSITE" id="PS52019">
    <property type="entry name" value="PKS_MFAS_DH"/>
    <property type="match status" value="2"/>
</dbReference>
<dbReference type="InterPro" id="IPR020807">
    <property type="entry name" value="PKS_DH"/>
</dbReference>
<dbReference type="Pfam" id="PF16197">
    <property type="entry name" value="KAsynt_C_assoc"/>
    <property type="match status" value="2"/>
</dbReference>
<dbReference type="Gene3D" id="1.10.1200.10">
    <property type="entry name" value="ACP-like"/>
    <property type="match status" value="2"/>
</dbReference>
<keyword evidence="6" id="KW-0045">Antibiotic biosynthesis</keyword>
<dbReference type="SUPFAM" id="SSF52151">
    <property type="entry name" value="FabD/lysophospholipase-like"/>
    <property type="match status" value="2"/>
</dbReference>
<dbReference type="SUPFAM" id="SSF51735">
    <property type="entry name" value="NAD(P)-binding Rossmann-fold domains"/>
    <property type="match status" value="4"/>
</dbReference>
<dbReference type="PROSITE" id="PS00606">
    <property type="entry name" value="KS3_1"/>
    <property type="match status" value="2"/>
</dbReference>